<dbReference type="GO" id="GO:0003725">
    <property type="term" value="F:double-stranded RNA binding"/>
    <property type="evidence" value="ECO:0007669"/>
    <property type="project" value="TreeGrafter"/>
</dbReference>
<proteinExistence type="evidence at transcript level"/>
<dbReference type="PROSITE" id="PS50137">
    <property type="entry name" value="DS_RBD"/>
    <property type="match status" value="2"/>
</dbReference>
<dbReference type="InterPro" id="IPR032478">
    <property type="entry name" value="Staufen_C"/>
</dbReference>
<dbReference type="AlphaFoldDB" id="A0A6F9DVB1"/>
<name>A0A6F9DVB1_9ASCI</name>
<dbReference type="GO" id="GO:0070920">
    <property type="term" value="P:regulation of regulatory ncRNA processing"/>
    <property type="evidence" value="ECO:0007669"/>
    <property type="project" value="TreeGrafter"/>
</dbReference>
<dbReference type="CDD" id="cd19863">
    <property type="entry name" value="DSRM_PRKRA-like_rpt2"/>
    <property type="match status" value="1"/>
</dbReference>
<protein>
    <submittedName>
        <fullName evidence="5">RISC-loading complex subunit tarbp2-like</fullName>
    </submittedName>
</protein>
<keyword evidence="2 3" id="KW-0694">RNA-binding</keyword>
<evidence type="ECO:0000256" key="1">
    <source>
        <dbReference type="ARBA" id="ARBA00022737"/>
    </source>
</evidence>
<evidence type="ECO:0000256" key="2">
    <source>
        <dbReference type="ARBA" id="ARBA00022884"/>
    </source>
</evidence>
<sequence length="309" mass="33853">MSPVSTLSVTPKSEPSRDFKTPISVLQEYCQKLGKTPRYDLTALEGRAHQPQFVYRCMVGDVTATGQGGSKKQAKHAAAEAVFKALTAGLLPDETNQVDDNQNNLHVVRHVAKESDENNPVGALQETVVARGWRLPEYTLAHETGPAHKKEFIICCTVESFKEYGSGSAKKHAKRIAASNMYNKILNLPPEAKDNVTNQSREAKSKVALHELANSLGERLVLSEVAVNSNHKPCELLDSLAKDHNFEVIYKDIDCKTIKGQQQCIIELTTQPLSVVHGCGDSLWEAYSSAASSALYFIKLFTVNSNGSV</sequence>
<feature type="domain" description="DRBM" evidence="4">
    <location>
        <begin position="119"/>
        <end position="187"/>
    </location>
</feature>
<organism evidence="5">
    <name type="scientific">Phallusia mammillata</name>
    <dbReference type="NCBI Taxonomy" id="59560"/>
    <lineage>
        <taxon>Eukaryota</taxon>
        <taxon>Metazoa</taxon>
        <taxon>Chordata</taxon>
        <taxon>Tunicata</taxon>
        <taxon>Ascidiacea</taxon>
        <taxon>Phlebobranchia</taxon>
        <taxon>Ascidiidae</taxon>
        <taxon>Phallusia</taxon>
    </lineage>
</organism>
<dbReference type="InterPro" id="IPR051247">
    <property type="entry name" value="RLC_Component"/>
</dbReference>
<feature type="domain" description="DRBM" evidence="4">
    <location>
        <begin position="21"/>
        <end position="88"/>
    </location>
</feature>
<evidence type="ECO:0000259" key="4">
    <source>
        <dbReference type="PROSITE" id="PS50137"/>
    </source>
</evidence>
<dbReference type="FunFam" id="3.30.160.20:FF:000007">
    <property type="entry name" value="Double-stranded RNA-binding protein Staufen homolog 1"/>
    <property type="match status" value="2"/>
</dbReference>
<dbReference type="CDD" id="cd19862">
    <property type="entry name" value="DSRM_PRKRA-like_rpt1"/>
    <property type="match status" value="1"/>
</dbReference>
<dbReference type="GO" id="GO:0005737">
    <property type="term" value="C:cytoplasm"/>
    <property type="evidence" value="ECO:0007669"/>
    <property type="project" value="TreeGrafter"/>
</dbReference>
<evidence type="ECO:0000313" key="5">
    <source>
        <dbReference type="EMBL" id="CAB3266815.1"/>
    </source>
</evidence>
<dbReference type="GO" id="GO:0016442">
    <property type="term" value="C:RISC complex"/>
    <property type="evidence" value="ECO:0007669"/>
    <property type="project" value="TreeGrafter"/>
</dbReference>
<dbReference type="PANTHER" id="PTHR46205:SF3">
    <property type="entry name" value="LOQUACIOUS, ISOFORM B"/>
    <property type="match status" value="1"/>
</dbReference>
<accession>A0A6F9DVB1</accession>
<dbReference type="Pfam" id="PF00035">
    <property type="entry name" value="dsrm"/>
    <property type="match status" value="2"/>
</dbReference>
<dbReference type="InterPro" id="IPR014720">
    <property type="entry name" value="dsRBD_dom"/>
</dbReference>
<dbReference type="PANTHER" id="PTHR46205">
    <property type="entry name" value="LOQUACIOUS, ISOFORM B"/>
    <property type="match status" value="1"/>
</dbReference>
<reference evidence="5" key="1">
    <citation type="submission" date="2020-04" db="EMBL/GenBank/DDBJ databases">
        <authorList>
            <person name="Neveu A P."/>
        </authorList>
    </citation>
    <scope>NUCLEOTIDE SEQUENCE</scope>
    <source>
        <tissue evidence="5">Whole embryo</tissue>
    </source>
</reference>
<dbReference type="GO" id="GO:0035197">
    <property type="term" value="F:siRNA binding"/>
    <property type="evidence" value="ECO:0007669"/>
    <property type="project" value="TreeGrafter"/>
</dbReference>
<dbReference type="EMBL" id="LR790953">
    <property type="protein sequence ID" value="CAB3266815.1"/>
    <property type="molecule type" value="mRNA"/>
</dbReference>
<dbReference type="SMART" id="SM00358">
    <property type="entry name" value="DSRM"/>
    <property type="match status" value="2"/>
</dbReference>
<evidence type="ECO:0000256" key="3">
    <source>
        <dbReference type="PROSITE-ProRule" id="PRU00266"/>
    </source>
</evidence>
<keyword evidence="1" id="KW-0677">Repeat</keyword>
<dbReference type="Gene3D" id="3.30.160.20">
    <property type="match status" value="3"/>
</dbReference>
<dbReference type="GO" id="GO:0070578">
    <property type="term" value="C:RISC-loading complex"/>
    <property type="evidence" value="ECO:0007669"/>
    <property type="project" value="TreeGrafter"/>
</dbReference>
<gene>
    <name evidence="5" type="primary">Tarbp2-001</name>
</gene>
<dbReference type="Pfam" id="PF16482">
    <property type="entry name" value="Staufen_C"/>
    <property type="match status" value="1"/>
</dbReference>
<dbReference type="SUPFAM" id="SSF54768">
    <property type="entry name" value="dsRNA-binding domain-like"/>
    <property type="match status" value="3"/>
</dbReference>
<dbReference type="GO" id="GO:0005634">
    <property type="term" value="C:nucleus"/>
    <property type="evidence" value="ECO:0007669"/>
    <property type="project" value="TreeGrafter"/>
</dbReference>
<dbReference type="GO" id="GO:0030422">
    <property type="term" value="P:siRNA processing"/>
    <property type="evidence" value="ECO:0007669"/>
    <property type="project" value="TreeGrafter"/>
</dbReference>